<dbReference type="Pfam" id="PF18962">
    <property type="entry name" value="Por_Secre_tail"/>
    <property type="match status" value="1"/>
</dbReference>
<dbReference type="KEGG" id="aup:AsAng_0018240"/>
<dbReference type="InterPro" id="IPR010620">
    <property type="entry name" value="SBBP_repeat"/>
</dbReference>
<dbReference type="Pfam" id="PF06739">
    <property type="entry name" value="SBBP"/>
    <property type="match status" value="1"/>
</dbReference>
<dbReference type="AlphaFoldDB" id="A0A915YDK1"/>
<protein>
    <submittedName>
        <fullName evidence="3">SBBP repeat-containing protein</fullName>
    </submittedName>
</protein>
<dbReference type="RefSeq" id="WP_264792320.1">
    <property type="nucleotide sequence ID" value="NZ_AP026867.1"/>
</dbReference>
<dbReference type="PANTHER" id="PTHR35580">
    <property type="entry name" value="CELL SURFACE GLYCOPROTEIN (S-LAYER PROTEIN)-LIKE PROTEIN"/>
    <property type="match status" value="1"/>
</dbReference>
<dbReference type="Pfam" id="PF24595">
    <property type="entry name" value="DUF7619"/>
    <property type="match status" value="1"/>
</dbReference>
<dbReference type="InterPro" id="IPR013783">
    <property type="entry name" value="Ig-like_fold"/>
</dbReference>
<dbReference type="PANTHER" id="PTHR35580:SF1">
    <property type="entry name" value="PHYTASE-LIKE DOMAIN-CONTAINING PROTEIN"/>
    <property type="match status" value="1"/>
</dbReference>
<gene>
    <name evidence="3" type="ORF">AsAng_0018240</name>
</gene>
<dbReference type="NCBIfam" id="TIGR04183">
    <property type="entry name" value="Por_Secre_tail"/>
    <property type="match status" value="1"/>
</dbReference>
<dbReference type="InterPro" id="IPR026444">
    <property type="entry name" value="Secre_tail"/>
</dbReference>
<name>A0A915YDK1_9BACT</name>
<evidence type="ECO:0000259" key="2">
    <source>
        <dbReference type="Pfam" id="PF24595"/>
    </source>
</evidence>
<feature type="domain" description="Secretion system C-terminal sorting" evidence="1">
    <location>
        <begin position="984"/>
        <end position="1056"/>
    </location>
</feature>
<dbReference type="Proteomes" id="UP001060919">
    <property type="component" value="Chromosome"/>
</dbReference>
<reference evidence="3" key="1">
    <citation type="submission" date="2022-09" db="EMBL/GenBank/DDBJ databases">
        <title>Aureispira anguillicida sp. nov., isolated from Leptocephalus of Japanese eel Anguilla japonica.</title>
        <authorList>
            <person name="Yuasa K."/>
            <person name="Mekata T."/>
            <person name="Ikunari K."/>
        </authorList>
    </citation>
    <scope>NUCLEOTIDE SEQUENCE</scope>
    <source>
        <strain evidence="3">EL160426</strain>
    </source>
</reference>
<organism evidence="3 4">
    <name type="scientific">Aureispira anguillae</name>
    <dbReference type="NCBI Taxonomy" id="2864201"/>
    <lineage>
        <taxon>Bacteria</taxon>
        <taxon>Pseudomonadati</taxon>
        <taxon>Bacteroidota</taxon>
        <taxon>Saprospiria</taxon>
        <taxon>Saprospirales</taxon>
        <taxon>Saprospiraceae</taxon>
        <taxon>Aureispira</taxon>
    </lineage>
</organism>
<evidence type="ECO:0000313" key="4">
    <source>
        <dbReference type="Proteomes" id="UP001060919"/>
    </source>
</evidence>
<accession>A0A915YDK1</accession>
<dbReference type="Gene3D" id="2.60.40.10">
    <property type="entry name" value="Immunoglobulins"/>
    <property type="match status" value="1"/>
</dbReference>
<feature type="domain" description="DUF7619" evidence="2">
    <location>
        <begin position="825"/>
        <end position="957"/>
    </location>
</feature>
<dbReference type="SUPFAM" id="SSF101898">
    <property type="entry name" value="NHL repeat"/>
    <property type="match status" value="1"/>
</dbReference>
<sequence>MMKDILRLIFSLCILVTGNYLYAQDIEWVAQFGGSSYDKGNSIAMDTLGNVYTVGYFRGTVDFDPSAGVHNLSALGNTSDIFIQKLDPSGNLIWVKSIGGNHADRGLSIAIDAVGDVYLTGFVRGAVDFDPGPGTTILPASNLVDYFVLKLNSNGDFLWAKSAAAPSSKRGNDLTIDQDNNVLITGYFHDTVDFSFGAAPLDLISNGSADVFIQKIDPSGHVIWAKSFGGTYLDYTFSITTDTLGNVYTTGYFNDTVDFDPGLGTAIDAGKDDIFIQKLDSAGNFLWVKTMKRASIGGVTNIGKSIVIDQGGNIYSTGFFSDTVDFDPGAGITNIPTQIQGKLYVQKLDPSGNLAWVKTLEDVPNSGERAEAIAVNELGDVYVTGHFYGTSDFDPGFGIHELTSNGSVNIFVLKLDASGNFLWTNSFGGPLPNSSIEGVDLLVAPTNHLYLTGEASSVVYWETDTLTSNGLSDAFVLKLKDFTSYIKGNVYYDTNLNCSKNIGEQEMGGFLIVATNTSSNLTYYGTTDAMGNYSIAVDTGNYTVNAVFSNPYWGACNNPSSLFVDSLYRNYALDFGLEALIACPMLQVDIAAPFLRNTSFGSFYSVSYCNNGTVDALNGRVEVEIDTLLQVLSTSIPIASQNGNIYTFDLDTIPFNTCDAFQIQVLADSSVTFDQTICSKVHIYPDSICIPNYWNGAVISPVAVCENDTVFFKLFNTGLAPFGAKDYYVFEDHIIMDVDNSGVINNGDSLVIAVAADTGKTYRIMIPQESGFPALLGDSIATIAIEGCVPDSMGMFSTNFMTQFSNGSSVPFTAIDCQPAIGSFDPNDKSAQPVGYGTQHYIEQYTALDFKIRFQNTGTDTAFNVVIRDTISDYLDIEHIQMGASSHPYSWRIYGQGILEITFSNIELPDSNVNELASHGFVRYRIEQKAGNPIGSIINNTASIYFDYNLPIVTNTTWHVVGQDFVPITIAIDKIYHSEIEVKVFPNPFKAQSQIFVGQHFEALEISVFDVMGRNVQTTKGRGNQLILRRDNLEEGLYFYRLEGDGKRITTGRIIIHN</sequence>
<dbReference type="InterPro" id="IPR052918">
    <property type="entry name" value="Motility_Chemotaxis_Reg"/>
</dbReference>
<evidence type="ECO:0000313" key="3">
    <source>
        <dbReference type="EMBL" id="BDS11113.1"/>
    </source>
</evidence>
<proteinExistence type="predicted"/>
<keyword evidence="4" id="KW-1185">Reference proteome</keyword>
<evidence type="ECO:0000259" key="1">
    <source>
        <dbReference type="Pfam" id="PF18962"/>
    </source>
</evidence>
<dbReference type="InterPro" id="IPR055353">
    <property type="entry name" value="DUF7619"/>
</dbReference>
<dbReference type="EMBL" id="AP026867">
    <property type="protein sequence ID" value="BDS11113.1"/>
    <property type="molecule type" value="Genomic_DNA"/>
</dbReference>